<dbReference type="RefSeq" id="WP_330823157.1">
    <property type="nucleotide sequence ID" value="NZ_JAZBJP010000025.1"/>
</dbReference>
<gene>
    <name evidence="2" type="ORF">V2J85_28800</name>
</gene>
<protein>
    <recommendedName>
        <fullName evidence="4">IrrE N-terminal-like domain-containing protein</fullName>
    </recommendedName>
</protein>
<keyword evidence="3" id="KW-1185">Reference proteome</keyword>
<evidence type="ECO:0000256" key="1">
    <source>
        <dbReference type="SAM" id="MobiDB-lite"/>
    </source>
</evidence>
<sequence length="253" mass="27875">MELAGVLVWFATADATAGSLEWFGTTGAAVGSGSLHRAPCGTGRRQKTADLRRPPPKPFGRLLRRLAMRSAHDVYFHRCPIEGQGDTMTTRQVRKRCQALVKTLDLPRPFSVEAFVRGLSAQRGRPIRIHTVSIGAAINACGLWIATEAADNIYVEEKTTKFHQEHIILHEIGHILCEHGRNEQEFHEALAVLLPSIRPEMISRLLGRSNYTNEQEREAELVASLIYSAAGILTPSPSIGVRGKLEAALGIRE</sequence>
<dbReference type="Proteomes" id="UP001307760">
    <property type="component" value="Unassembled WGS sequence"/>
</dbReference>
<dbReference type="EMBL" id="JAZBJP010000025">
    <property type="protein sequence ID" value="MEE4423317.1"/>
    <property type="molecule type" value="Genomic_DNA"/>
</dbReference>
<feature type="region of interest" description="Disordered" evidence="1">
    <location>
        <begin position="34"/>
        <end position="55"/>
    </location>
</feature>
<proteinExistence type="predicted"/>
<name>A0ABU7NWS1_9ACTN</name>
<reference evidence="2 3" key="1">
    <citation type="submission" date="2023-12" db="EMBL/GenBank/DDBJ databases">
        <title>30 novel species of actinomycetes from the DSMZ collection.</title>
        <authorList>
            <person name="Nouioui I."/>
        </authorList>
    </citation>
    <scope>NUCLEOTIDE SEQUENCE [LARGE SCALE GENOMIC DNA]</scope>
    <source>
        <strain evidence="2 3">DSM 41528</strain>
    </source>
</reference>
<evidence type="ECO:0008006" key="4">
    <source>
        <dbReference type="Google" id="ProtNLM"/>
    </source>
</evidence>
<comment type="caution">
    <text evidence="2">The sequence shown here is derived from an EMBL/GenBank/DDBJ whole genome shotgun (WGS) entry which is preliminary data.</text>
</comment>
<evidence type="ECO:0000313" key="2">
    <source>
        <dbReference type="EMBL" id="MEE4423317.1"/>
    </source>
</evidence>
<organism evidence="2 3">
    <name type="scientific">Streptomyces bugieae</name>
    <dbReference type="NCBI Taxonomy" id="3098223"/>
    <lineage>
        <taxon>Bacteria</taxon>
        <taxon>Bacillati</taxon>
        <taxon>Actinomycetota</taxon>
        <taxon>Actinomycetes</taxon>
        <taxon>Kitasatosporales</taxon>
        <taxon>Streptomycetaceae</taxon>
        <taxon>Streptomyces</taxon>
    </lineage>
</organism>
<accession>A0ABU7NWS1</accession>
<evidence type="ECO:0000313" key="3">
    <source>
        <dbReference type="Proteomes" id="UP001307760"/>
    </source>
</evidence>